<proteinExistence type="predicted"/>
<evidence type="ECO:0000313" key="5">
    <source>
        <dbReference type="Proteomes" id="UP000712673"/>
    </source>
</evidence>
<evidence type="ECO:0000256" key="2">
    <source>
        <dbReference type="ARBA" id="ARBA00023004"/>
    </source>
</evidence>
<evidence type="ECO:0000256" key="3">
    <source>
        <dbReference type="ARBA" id="ARBA00023014"/>
    </source>
</evidence>
<dbReference type="Proteomes" id="UP000712673">
    <property type="component" value="Unassembled WGS sequence"/>
</dbReference>
<evidence type="ECO:0008006" key="6">
    <source>
        <dbReference type="Google" id="ProtNLM"/>
    </source>
</evidence>
<dbReference type="PANTHER" id="PTHR42827:SF1">
    <property type="entry name" value="IRON-SULFUR CLUSTER-BINDING PROTEIN"/>
    <property type="match status" value="1"/>
</dbReference>
<gene>
    <name evidence="4" type="ORF">FJZ47_05140</name>
</gene>
<dbReference type="GO" id="GO:0046872">
    <property type="term" value="F:metal ion binding"/>
    <property type="evidence" value="ECO:0007669"/>
    <property type="project" value="UniProtKB-KW"/>
</dbReference>
<evidence type="ECO:0000313" key="4">
    <source>
        <dbReference type="EMBL" id="MBM3223176.1"/>
    </source>
</evidence>
<protein>
    <recommendedName>
        <fullName evidence="6">Reductive dehalogenase domain-containing protein</fullName>
    </recommendedName>
</protein>
<name>A0A937VY31_UNCTE</name>
<dbReference type="PROSITE" id="PS00198">
    <property type="entry name" value="4FE4S_FER_1"/>
    <property type="match status" value="1"/>
</dbReference>
<accession>A0A937VY31</accession>
<dbReference type="Gene3D" id="3.30.70.20">
    <property type="match status" value="1"/>
</dbReference>
<evidence type="ECO:0000256" key="1">
    <source>
        <dbReference type="ARBA" id="ARBA00022723"/>
    </source>
</evidence>
<dbReference type="SUPFAM" id="SSF54862">
    <property type="entry name" value="4Fe-4S ferredoxins"/>
    <property type="match status" value="1"/>
</dbReference>
<keyword evidence="3" id="KW-0411">Iron-sulfur</keyword>
<organism evidence="4 5">
    <name type="scientific">Tectimicrobiota bacterium</name>
    <dbReference type="NCBI Taxonomy" id="2528274"/>
    <lineage>
        <taxon>Bacteria</taxon>
        <taxon>Pseudomonadati</taxon>
        <taxon>Nitrospinota/Tectimicrobiota group</taxon>
        <taxon>Candidatus Tectimicrobiota</taxon>
    </lineage>
</organism>
<comment type="caution">
    <text evidence="4">The sequence shown here is derived from an EMBL/GenBank/DDBJ whole genome shotgun (WGS) entry which is preliminary data.</text>
</comment>
<sequence>MAKQVSHQVTRPGRVLGEPAVTIPVAQDLTTVPGIPQRERDVAFFSREYPLENMGVEESASAQWAREIRRSHSTAAQDLYEKHDRAMEPIVEWIKESGDLEPTGTPTGEDITEKIRQKARELGYGEVGFTKFDRHYVYQSRRSMLKPGLPHAICLALEQEYIPTQSIPSLAAEAVHGGTYELQGPLTVELTDFIRSLGYRAQVSGPSLHYGPMIPMFVEAGLGQLGANGQLLSPHFGSRARLQIILTDANVTYDQPIDYGIHQFCQVCQVCVNRCPGRALMPEKVWYRGVEKNKLVFKRCRPVMANYLGCGICMKACPIQRYGMPAVMEHYVATGEVLGKGTDNLEGYTLHDKGYFGPGQLPQFGADFFKMPQGKAEDWLMIEFREKLAALKAQGLDVTSEDHLWQEFRHKVDKATAGLSMTVDMGMDRGV</sequence>
<keyword evidence="1" id="KW-0479">Metal-binding</keyword>
<dbReference type="PANTHER" id="PTHR42827">
    <property type="entry name" value="IRON-SULFUR CLUSTER-BINDING PROTEIN-RELATED"/>
    <property type="match status" value="1"/>
</dbReference>
<reference evidence="4" key="1">
    <citation type="submission" date="2019-03" db="EMBL/GenBank/DDBJ databases">
        <title>Lake Tanganyika Metagenome-Assembled Genomes (MAGs).</title>
        <authorList>
            <person name="Tran P."/>
        </authorList>
    </citation>
    <scope>NUCLEOTIDE SEQUENCE</scope>
    <source>
        <strain evidence="4">K_DeepCast_65m_m2_066</strain>
    </source>
</reference>
<dbReference type="GO" id="GO:0051536">
    <property type="term" value="F:iron-sulfur cluster binding"/>
    <property type="evidence" value="ECO:0007669"/>
    <property type="project" value="UniProtKB-KW"/>
</dbReference>
<keyword evidence="2" id="KW-0408">Iron</keyword>
<dbReference type="EMBL" id="VGLS01000104">
    <property type="protein sequence ID" value="MBM3223176.1"/>
    <property type="molecule type" value="Genomic_DNA"/>
</dbReference>
<dbReference type="AlphaFoldDB" id="A0A937VY31"/>
<dbReference type="InterPro" id="IPR017900">
    <property type="entry name" value="4Fe4S_Fe_S_CS"/>
</dbReference>